<gene>
    <name evidence="2" type="ORF">BDK51DRAFT_2994</name>
</gene>
<proteinExistence type="inferred from homology"/>
<dbReference type="GO" id="GO:0003723">
    <property type="term" value="F:RNA binding"/>
    <property type="evidence" value="ECO:0007669"/>
    <property type="project" value="TreeGrafter"/>
</dbReference>
<protein>
    <recommendedName>
        <fullName evidence="4">Pre-mRNA-splicing factor of RES complex-domain-containing protein</fullName>
    </recommendedName>
</protein>
<sequence>ETIHRDRSGRKVDLAAQRAELAAKRREREAREEANMEWGRGFVQTRDAEARKARLDAEADRPLAVYADDRERNEELKGVDRWGDPMAALVAKNKAGKGKPRPVYKGPPAAPNRFGILPGYRWDGVDRSNGAEAAMFSKKNERATDALAAYKWSTE</sequence>
<dbReference type="GO" id="GO:0000398">
    <property type="term" value="P:mRNA splicing, via spliceosome"/>
    <property type="evidence" value="ECO:0007669"/>
    <property type="project" value="TreeGrafter"/>
</dbReference>
<dbReference type="InterPro" id="IPR018609">
    <property type="entry name" value="Bud13"/>
</dbReference>
<dbReference type="OrthoDB" id="6022at2759"/>
<evidence type="ECO:0000313" key="3">
    <source>
        <dbReference type="Proteomes" id="UP000269721"/>
    </source>
</evidence>
<reference evidence="3" key="1">
    <citation type="journal article" date="2018" name="Nat. Microbiol.">
        <title>Leveraging single-cell genomics to expand the fungal tree of life.</title>
        <authorList>
            <person name="Ahrendt S.R."/>
            <person name="Quandt C.A."/>
            <person name="Ciobanu D."/>
            <person name="Clum A."/>
            <person name="Salamov A."/>
            <person name="Andreopoulos B."/>
            <person name="Cheng J.F."/>
            <person name="Woyke T."/>
            <person name="Pelin A."/>
            <person name="Henrissat B."/>
            <person name="Reynolds N.K."/>
            <person name="Benny G.L."/>
            <person name="Smith M.E."/>
            <person name="James T.Y."/>
            <person name="Grigoriev I.V."/>
        </authorList>
    </citation>
    <scope>NUCLEOTIDE SEQUENCE [LARGE SCALE GENOMIC DNA]</scope>
</reference>
<evidence type="ECO:0000256" key="1">
    <source>
        <dbReference type="ARBA" id="ARBA00011069"/>
    </source>
</evidence>
<evidence type="ECO:0008006" key="4">
    <source>
        <dbReference type="Google" id="ProtNLM"/>
    </source>
</evidence>
<dbReference type="EMBL" id="ML000753">
    <property type="protein sequence ID" value="RKO83863.1"/>
    <property type="molecule type" value="Genomic_DNA"/>
</dbReference>
<evidence type="ECO:0000313" key="2">
    <source>
        <dbReference type="EMBL" id="RKO83863.1"/>
    </source>
</evidence>
<accession>A0A4P9VYM5</accession>
<name>A0A4P9VYM5_9FUNG</name>
<dbReference type="PANTHER" id="PTHR31809:SF0">
    <property type="entry name" value="BUD13 HOMOLOG"/>
    <property type="match status" value="1"/>
</dbReference>
<dbReference type="GO" id="GO:0070274">
    <property type="term" value="C:RES complex"/>
    <property type="evidence" value="ECO:0007669"/>
    <property type="project" value="TreeGrafter"/>
</dbReference>
<dbReference type="AlphaFoldDB" id="A0A4P9VYM5"/>
<dbReference type="GO" id="GO:0005684">
    <property type="term" value="C:U2-type spliceosomal complex"/>
    <property type="evidence" value="ECO:0007669"/>
    <property type="project" value="TreeGrafter"/>
</dbReference>
<keyword evidence="3" id="KW-1185">Reference proteome</keyword>
<feature type="non-terminal residue" evidence="2">
    <location>
        <position position="155"/>
    </location>
</feature>
<comment type="similarity">
    <text evidence="1">Belongs to the CWC26 family.</text>
</comment>
<dbReference type="InterPro" id="IPR051112">
    <property type="entry name" value="CWC26_splicing_factor"/>
</dbReference>
<dbReference type="PANTHER" id="PTHR31809">
    <property type="entry name" value="BUD13 HOMOLOG"/>
    <property type="match status" value="1"/>
</dbReference>
<dbReference type="Proteomes" id="UP000269721">
    <property type="component" value="Unassembled WGS sequence"/>
</dbReference>
<feature type="non-terminal residue" evidence="2">
    <location>
        <position position="1"/>
    </location>
</feature>
<organism evidence="2 3">
    <name type="scientific">Blyttiomyces helicus</name>
    <dbReference type="NCBI Taxonomy" id="388810"/>
    <lineage>
        <taxon>Eukaryota</taxon>
        <taxon>Fungi</taxon>
        <taxon>Fungi incertae sedis</taxon>
        <taxon>Chytridiomycota</taxon>
        <taxon>Chytridiomycota incertae sedis</taxon>
        <taxon>Chytridiomycetes</taxon>
        <taxon>Chytridiomycetes incertae sedis</taxon>
        <taxon>Blyttiomyces</taxon>
    </lineage>
</organism>
<dbReference type="Pfam" id="PF09736">
    <property type="entry name" value="Bud13"/>
    <property type="match status" value="1"/>
</dbReference>